<feature type="domain" description="HTH rpiR-type" evidence="4">
    <location>
        <begin position="1"/>
        <end position="77"/>
    </location>
</feature>
<reference evidence="6 7" key="1">
    <citation type="submission" date="2024-02" db="EMBL/GenBank/DDBJ databases">
        <title>Seven novel Bacillus-like species.</title>
        <authorList>
            <person name="Liu G."/>
        </authorList>
    </citation>
    <scope>NUCLEOTIDE SEQUENCE [LARGE SCALE GENOMIC DNA]</scope>
    <source>
        <strain evidence="6 7">FJAT-52991</strain>
    </source>
</reference>
<gene>
    <name evidence="6" type="ORF">WDJ61_05460</name>
</gene>
<protein>
    <submittedName>
        <fullName evidence="6">MurR/RpiR family transcriptional regulator</fullName>
    </submittedName>
</protein>
<organism evidence="6 7">
    <name type="scientific">Bacillus kandeliae</name>
    <dbReference type="NCBI Taxonomy" id="3129297"/>
    <lineage>
        <taxon>Bacteria</taxon>
        <taxon>Bacillati</taxon>
        <taxon>Bacillota</taxon>
        <taxon>Bacilli</taxon>
        <taxon>Bacillales</taxon>
        <taxon>Bacillaceae</taxon>
        <taxon>Bacillus</taxon>
    </lineage>
</organism>
<accession>A0ABZ2N900</accession>
<dbReference type="InterPro" id="IPR036388">
    <property type="entry name" value="WH-like_DNA-bd_sf"/>
</dbReference>
<evidence type="ECO:0000259" key="5">
    <source>
        <dbReference type="PROSITE" id="PS51464"/>
    </source>
</evidence>
<dbReference type="SUPFAM" id="SSF53697">
    <property type="entry name" value="SIS domain"/>
    <property type="match status" value="1"/>
</dbReference>
<evidence type="ECO:0000313" key="7">
    <source>
        <dbReference type="Proteomes" id="UP001387364"/>
    </source>
</evidence>
<name>A0ABZ2N900_9BACI</name>
<evidence type="ECO:0000313" key="6">
    <source>
        <dbReference type="EMBL" id="WXB94075.1"/>
    </source>
</evidence>
<dbReference type="InterPro" id="IPR009057">
    <property type="entry name" value="Homeodomain-like_sf"/>
</dbReference>
<dbReference type="PANTHER" id="PTHR30514:SF18">
    <property type="entry name" value="RPIR-FAMILY TRANSCRIPTIONAL REGULATOR"/>
    <property type="match status" value="1"/>
</dbReference>
<evidence type="ECO:0000256" key="3">
    <source>
        <dbReference type="ARBA" id="ARBA00023163"/>
    </source>
</evidence>
<dbReference type="InterPro" id="IPR047640">
    <property type="entry name" value="RpiR-like"/>
</dbReference>
<sequence length="280" mass="32018">MEIFNELKEKYSQLSKGQQKVGEYLLKNPQEIALQPASQIGHRIGVSETTVIRFCYSLGLSGYSQLQAMVREHLIHQKSHLNNYYSSKMEMAREPHLYAQVMEKDAENIRKTRATIQEQDIEQTVMKIMEANKVYITGMRTSFAPAQWLSFVLGLVRDDVHLYQPATDDLIAVLQQMNKQSVFVAITFHRYVKETVKLAEMAKEQGAFVISITDSELAPIAQFSDITFVIGEGKDATLDVFPPLFSLLNALIASISVQYAEPIKERQEEYERLSSDYLFF</sequence>
<dbReference type="InterPro" id="IPR001347">
    <property type="entry name" value="SIS_dom"/>
</dbReference>
<dbReference type="Gene3D" id="3.40.50.10490">
    <property type="entry name" value="Glucose-6-phosphate isomerase like protein, domain 1"/>
    <property type="match status" value="1"/>
</dbReference>
<evidence type="ECO:0000256" key="1">
    <source>
        <dbReference type="ARBA" id="ARBA00023015"/>
    </source>
</evidence>
<dbReference type="SUPFAM" id="SSF46689">
    <property type="entry name" value="Homeodomain-like"/>
    <property type="match status" value="1"/>
</dbReference>
<proteinExistence type="predicted"/>
<keyword evidence="3" id="KW-0804">Transcription</keyword>
<dbReference type="RefSeq" id="WP_338753666.1">
    <property type="nucleotide sequence ID" value="NZ_CP147404.1"/>
</dbReference>
<dbReference type="EMBL" id="CP147404">
    <property type="protein sequence ID" value="WXB94075.1"/>
    <property type="molecule type" value="Genomic_DNA"/>
</dbReference>
<keyword evidence="2" id="KW-0238">DNA-binding</keyword>
<dbReference type="PROSITE" id="PS51071">
    <property type="entry name" value="HTH_RPIR"/>
    <property type="match status" value="1"/>
</dbReference>
<evidence type="ECO:0000256" key="2">
    <source>
        <dbReference type="ARBA" id="ARBA00023125"/>
    </source>
</evidence>
<evidence type="ECO:0000259" key="4">
    <source>
        <dbReference type="PROSITE" id="PS51071"/>
    </source>
</evidence>
<dbReference type="InterPro" id="IPR046348">
    <property type="entry name" value="SIS_dom_sf"/>
</dbReference>
<dbReference type="InterPro" id="IPR035472">
    <property type="entry name" value="RpiR-like_SIS"/>
</dbReference>
<dbReference type="PROSITE" id="PS51464">
    <property type="entry name" value="SIS"/>
    <property type="match status" value="1"/>
</dbReference>
<keyword evidence="1" id="KW-0805">Transcription regulation</keyword>
<dbReference type="Proteomes" id="UP001387364">
    <property type="component" value="Chromosome"/>
</dbReference>
<dbReference type="CDD" id="cd05013">
    <property type="entry name" value="SIS_RpiR"/>
    <property type="match status" value="1"/>
</dbReference>
<keyword evidence="7" id="KW-1185">Reference proteome</keyword>
<dbReference type="Pfam" id="PF01380">
    <property type="entry name" value="SIS"/>
    <property type="match status" value="1"/>
</dbReference>
<feature type="domain" description="SIS" evidence="5">
    <location>
        <begin position="124"/>
        <end position="265"/>
    </location>
</feature>
<dbReference type="PANTHER" id="PTHR30514">
    <property type="entry name" value="GLUCOKINASE"/>
    <property type="match status" value="1"/>
</dbReference>
<dbReference type="Pfam" id="PF01418">
    <property type="entry name" value="HTH_6"/>
    <property type="match status" value="1"/>
</dbReference>
<dbReference type="Gene3D" id="1.10.10.10">
    <property type="entry name" value="Winged helix-like DNA-binding domain superfamily/Winged helix DNA-binding domain"/>
    <property type="match status" value="1"/>
</dbReference>
<dbReference type="InterPro" id="IPR000281">
    <property type="entry name" value="HTH_RpiR"/>
</dbReference>